<evidence type="ECO:0000256" key="1">
    <source>
        <dbReference type="SAM" id="Coils"/>
    </source>
</evidence>
<dbReference type="Proteomes" id="UP000023152">
    <property type="component" value="Unassembled WGS sequence"/>
</dbReference>
<dbReference type="AlphaFoldDB" id="X6M5U9"/>
<keyword evidence="3" id="KW-1185">Reference proteome</keyword>
<protein>
    <submittedName>
        <fullName evidence="2">Uncharacterized protein</fullName>
    </submittedName>
</protein>
<evidence type="ECO:0000313" key="3">
    <source>
        <dbReference type="Proteomes" id="UP000023152"/>
    </source>
</evidence>
<comment type="caution">
    <text evidence="2">The sequence shown here is derived from an EMBL/GenBank/DDBJ whole genome shotgun (WGS) entry which is preliminary data.</text>
</comment>
<dbReference type="EMBL" id="ASPP01025077">
    <property type="protein sequence ID" value="ETO08380.1"/>
    <property type="molecule type" value="Genomic_DNA"/>
</dbReference>
<accession>X6M5U9</accession>
<proteinExistence type="predicted"/>
<name>X6M5U9_RETFI</name>
<gene>
    <name evidence="2" type="ORF">RFI_29007</name>
</gene>
<reference evidence="2 3" key="1">
    <citation type="journal article" date="2013" name="Curr. Biol.">
        <title>The Genome of the Foraminiferan Reticulomyxa filosa.</title>
        <authorList>
            <person name="Glockner G."/>
            <person name="Hulsmann N."/>
            <person name="Schleicher M."/>
            <person name="Noegel A.A."/>
            <person name="Eichinger L."/>
            <person name="Gallinger C."/>
            <person name="Pawlowski J."/>
            <person name="Sierra R."/>
            <person name="Euteneuer U."/>
            <person name="Pillet L."/>
            <person name="Moustafa A."/>
            <person name="Platzer M."/>
            <person name="Groth M."/>
            <person name="Szafranski K."/>
            <person name="Schliwa M."/>
        </authorList>
    </citation>
    <scope>NUCLEOTIDE SEQUENCE [LARGE SCALE GENOMIC DNA]</scope>
</reference>
<organism evidence="2 3">
    <name type="scientific">Reticulomyxa filosa</name>
    <dbReference type="NCBI Taxonomy" id="46433"/>
    <lineage>
        <taxon>Eukaryota</taxon>
        <taxon>Sar</taxon>
        <taxon>Rhizaria</taxon>
        <taxon>Retaria</taxon>
        <taxon>Foraminifera</taxon>
        <taxon>Monothalamids</taxon>
        <taxon>Reticulomyxidae</taxon>
        <taxon>Reticulomyxa</taxon>
    </lineage>
</organism>
<evidence type="ECO:0000313" key="2">
    <source>
        <dbReference type="EMBL" id="ETO08380.1"/>
    </source>
</evidence>
<keyword evidence="1" id="KW-0175">Coiled coil</keyword>
<feature type="coiled-coil region" evidence="1">
    <location>
        <begin position="196"/>
        <end position="223"/>
    </location>
</feature>
<sequence>MELNENEKIKSNINNFATVFGLYSKWKSCQPKETNKELKKCSNVGSRYPHLDEEFIIALDNVDDTNQQSHAIFQRKLASFERWNDLKNIYPNLWKLAKGMNQWNCGSFFRKVRDLCNSYERKDPLQLTLTQNWFKTIGSDVETSMKNPQKRKKSDIGDDTTEAIPIKRIRLAKDEKNLLGKKAEEKPIEDFSNNKLDEILHLLKNIDKRIDDLSKRITKIENQLEEKNK</sequence>